<name>A0ABQ9Y1I3_9EUKA</name>
<sequence length="148" mass="16112">MLPNCPSFSPTKFLNTIQFDTTPPPQSHLRSVSSLPLTVLIQNTSWKGHAQREILNDGAVCRILSIPSCFTVELPLFCHIICYWRGDHHTAPTHGVSGRQCHVCPATLAVTAETTWLAARLAVSMFCLSAVLHAAVFACAPSTQGSQR</sequence>
<gene>
    <name evidence="1" type="ORF">BLNAU_7497</name>
</gene>
<organism evidence="1 2">
    <name type="scientific">Blattamonas nauphoetae</name>
    <dbReference type="NCBI Taxonomy" id="2049346"/>
    <lineage>
        <taxon>Eukaryota</taxon>
        <taxon>Metamonada</taxon>
        <taxon>Preaxostyla</taxon>
        <taxon>Oxymonadida</taxon>
        <taxon>Blattamonas</taxon>
    </lineage>
</organism>
<evidence type="ECO:0000313" key="2">
    <source>
        <dbReference type="Proteomes" id="UP001281761"/>
    </source>
</evidence>
<keyword evidence="2" id="KW-1185">Reference proteome</keyword>
<dbReference type="EMBL" id="JARBJD010000045">
    <property type="protein sequence ID" value="KAK2957598.1"/>
    <property type="molecule type" value="Genomic_DNA"/>
</dbReference>
<accession>A0ABQ9Y1I3</accession>
<dbReference type="Proteomes" id="UP001281761">
    <property type="component" value="Unassembled WGS sequence"/>
</dbReference>
<reference evidence="1 2" key="1">
    <citation type="journal article" date="2022" name="bioRxiv">
        <title>Genomics of Preaxostyla Flagellates Illuminates Evolutionary Transitions and the Path Towards Mitochondrial Loss.</title>
        <authorList>
            <person name="Novak L.V.F."/>
            <person name="Treitli S.C."/>
            <person name="Pyrih J."/>
            <person name="Halakuc P."/>
            <person name="Pipaliya S.V."/>
            <person name="Vacek V."/>
            <person name="Brzon O."/>
            <person name="Soukal P."/>
            <person name="Eme L."/>
            <person name="Dacks J.B."/>
            <person name="Karnkowska A."/>
            <person name="Elias M."/>
            <person name="Hampl V."/>
        </authorList>
    </citation>
    <scope>NUCLEOTIDE SEQUENCE [LARGE SCALE GENOMIC DNA]</scope>
    <source>
        <strain evidence="1">NAU3</strain>
        <tissue evidence="1">Gut</tissue>
    </source>
</reference>
<protein>
    <submittedName>
        <fullName evidence="1">Uncharacterized protein</fullName>
    </submittedName>
</protein>
<comment type="caution">
    <text evidence="1">The sequence shown here is derived from an EMBL/GenBank/DDBJ whole genome shotgun (WGS) entry which is preliminary data.</text>
</comment>
<proteinExistence type="predicted"/>
<evidence type="ECO:0000313" key="1">
    <source>
        <dbReference type="EMBL" id="KAK2957598.1"/>
    </source>
</evidence>